<keyword evidence="2" id="KW-0805">Transcription regulation</keyword>
<evidence type="ECO:0000256" key="3">
    <source>
        <dbReference type="ARBA" id="ARBA00023125"/>
    </source>
</evidence>
<dbReference type="InterPro" id="IPR036388">
    <property type="entry name" value="WH-like_DNA-bd_sf"/>
</dbReference>
<accession>A0ABV8V1Q8</accession>
<dbReference type="Gene3D" id="1.10.10.10">
    <property type="entry name" value="Winged helix-like DNA-binding domain superfamily/Winged helix DNA-binding domain"/>
    <property type="match status" value="1"/>
</dbReference>
<dbReference type="RefSeq" id="WP_290259418.1">
    <property type="nucleotide sequence ID" value="NZ_JAUFQG010000004.1"/>
</dbReference>
<protein>
    <submittedName>
        <fullName evidence="6">LysR family transcriptional regulator</fullName>
    </submittedName>
</protein>
<reference evidence="7" key="1">
    <citation type="journal article" date="2019" name="Int. J. Syst. Evol. Microbiol.">
        <title>The Global Catalogue of Microorganisms (GCM) 10K type strain sequencing project: providing services to taxonomists for standard genome sequencing and annotation.</title>
        <authorList>
            <consortium name="The Broad Institute Genomics Platform"/>
            <consortium name="The Broad Institute Genome Sequencing Center for Infectious Disease"/>
            <person name="Wu L."/>
            <person name="Ma J."/>
        </authorList>
    </citation>
    <scope>NUCLEOTIDE SEQUENCE [LARGE SCALE GENOMIC DNA]</scope>
    <source>
        <strain evidence="7">CECT 8570</strain>
    </source>
</reference>
<dbReference type="SUPFAM" id="SSF46785">
    <property type="entry name" value="Winged helix' DNA-binding domain"/>
    <property type="match status" value="1"/>
</dbReference>
<dbReference type="EMBL" id="JBHSCX010000003">
    <property type="protein sequence ID" value="MFC4361643.1"/>
    <property type="molecule type" value="Genomic_DNA"/>
</dbReference>
<comment type="caution">
    <text evidence="6">The sequence shown here is derived from an EMBL/GenBank/DDBJ whole genome shotgun (WGS) entry which is preliminary data.</text>
</comment>
<dbReference type="InterPro" id="IPR000847">
    <property type="entry name" value="LysR_HTH_N"/>
</dbReference>
<name>A0ABV8V1Q8_9GAMM</name>
<feature type="domain" description="HTH lysR-type" evidence="5">
    <location>
        <begin position="1"/>
        <end position="57"/>
    </location>
</feature>
<proteinExistence type="inferred from homology"/>
<keyword evidence="4" id="KW-0804">Transcription</keyword>
<dbReference type="SUPFAM" id="SSF53850">
    <property type="entry name" value="Periplasmic binding protein-like II"/>
    <property type="match status" value="1"/>
</dbReference>
<dbReference type="PANTHER" id="PTHR30537:SF5">
    <property type="entry name" value="HTH-TYPE TRANSCRIPTIONAL ACTIVATOR TTDR-RELATED"/>
    <property type="match status" value="1"/>
</dbReference>
<dbReference type="Gene3D" id="3.40.190.290">
    <property type="match status" value="1"/>
</dbReference>
<dbReference type="Proteomes" id="UP001595840">
    <property type="component" value="Unassembled WGS sequence"/>
</dbReference>
<sequence>MFDAMQHFVQVVETGSFSLAAKRLNKNASSVARQIDKLEQELGTELFSRTTRRLDLTLHGQSFYQQSLDILNSVDETRQSFKALTPNIEGQVSISSLDSYGDKKIIPLLPLFQKKYPNSKIVVSLDNTMIDLHESPFDLTVRYGRPADSNFIVKPLIRSRGILVASPSYLKQHPAITQPEDLKQHNCLALFKNKQHTYWQFQKADQIKKLRIEAILSACGGSAVIKWAKQDLGITLNARWFVEQELATGELVEVLPDWQASISGHEEALVYLMWKATNARRPVVRAMIDFLAENLAEVT</sequence>
<dbReference type="Pfam" id="PF03466">
    <property type="entry name" value="LysR_substrate"/>
    <property type="match status" value="1"/>
</dbReference>
<evidence type="ECO:0000313" key="7">
    <source>
        <dbReference type="Proteomes" id="UP001595840"/>
    </source>
</evidence>
<dbReference type="Pfam" id="PF00126">
    <property type="entry name" value="HTH_1"/>
    <property type="match status" value="1"/>
</dbReference>
<dbReference type="CDD" id="cd08422">
    <property type="entry name" value="PBP2_CrgA_like"/>
    <property type="match status" value="1"/>
</dbReference>
<keyword evidence="3" id="KW-0238">DNA-binding</keyword>
<keyword evidence="7" id="KW-1185">Reference proteome</keyword>
<evidence type="ECO:0000313" key="6">
    <source>
        <dbReference type="EMBL" id="MFC4361643.1"/>
    </source>
</evidence>
<dbReference type="InterPro" id="IPR036390">
    <property type="entry name" value="WH_DNA-bd_sf"/>
</dbReference>
<evidence type="ECO:0000256" key="1">
    <source>
        <dbReference type="ARBA" id="ARBA00009437"/>
    </source>
</evidence>
<evidence type="ECO:0000256" key="4">
    <source>
        <dbReference type="ARBA" id="ARBA00023163"/>
    </source>
</evidence>
<evidence type="ECO:0000259" key="5">
    <source>
        <dbReference type="PROSITE" id="PS50931"/>
    </source>
</evidence>
<dbReference type="InterPro" id="IPR005119">
    <property type="entry name" value="LysR_subst-bd"/>
</dbReference>
<organism evidence="6 7">
    <name type="scientific">Simiduia curdlanivorans</name>
    <dbReference type="NCBI Taxonomy" id="1492769"/>
    <lineage>
        <taxon>Bacteria</taxon>
        <taxon>Pseudomonadati</taxon>
        <taxon>Pseudomonadota</taxon>
        <taxon>Gammaproteobacteria</taxon>
        <taxon>Cellvibrionales</taxon>
        <taxon>Cellvibrionaceae</taxon>
        <taxon>Simiduia</taxon>
    </lineage>
</organism>
<dbReference type="InterPro" id="IPR058163">
    <property type="entry name" value="LysR-type_TF_proteobact-type"/>
</dbReference>
<evidence type="ECO:0000256" key="2">
    <source>
        <dbReference type="ARBA" id="ARBA00023015"/>
    </source>
</evidence>
<comment type="similarity">
    <text evidence="1">Belongs to the LysR transcriptional regulatory family.</text>
</comment>
<gene>
    <name evidence="6" type="ORF">ACFOX3_04970</name>
</gene>
<dbReference type="PANTHER" id="PTHR30537">
    <property type="entry name" value="HTH-TYPE TRANSCRIPTIONAL REGULATOR"/>
    <property type="match status" value="1"/>
</dbReference>
<dbReference type="PROSITE" id="PS50931">
    <property type="entry name" value="HTH_LYSR"/>
    <property type="match status" value="1"/>
</dbReference>